<evidence type="ECO:0000313" key="2">
    <source>
        <dbReference type="Proteomes" id="UP000724874"/>
    </source>
</evidence>
<name>A0A9P5NBA1_GYMJU</name>
<gene>
    <name evidence="1" type="ORF">CPB84DRAFT_1798281</name>
</gene>
<dbReference type="OrthoDB" id="3232239at2759"/>
<protein>
    <submittedName>
        <fullName evidence="1">Uncharacterized protein</fullName>
    </submittedName>
</protein>
<dbReference type="AlphaFoldDB" id="A0A9P5NBA1"/>
<proteinExistence type="predicted"/>
<organism evidence="1 2">
    <name type="scientific">Gymnopilus junonius</name>
    <name type="common">Spectacular rustgill mushroom</name>
    <name type="synonym">Gymnopilus spectabilis subsp. junonius</name>
    <dbReference type="NCBI Taxonomy" id="109634"/>
    <lineage>
        <taxon>Eukaryota</taxon>
        <taxon>Fungi</taxon>
        <taxon>Dikarya</taxon>
        <taxon>Basidiomycota</taxon>
        <taxon>Agaricomycotina</taxon>
        <taxon>Agaricomycetes</taxon>
        <taxon>Agaricomycetidae</taxon>
        <taxon>Agaricales</taxon>
        <taxon>Agaricineae</taxon>
        <taxon>Hymenogastraceae</taxon>
        <taxon>Gymnopilus</taxon>
    </lineage>
</organism>
<accession>A0A9P5NBA1</accession>
<reference evidence="1" key="1">
    <citation type="submission" date="2020-11" db="EMBL/GenBank/DDBJ databases">
        <authorList>
            <consortium name="DOE Joint Genome Institute"/>
            <person name="Ahrendt S."/>
            <person name="Riley R."/>
            <person name="Andreopoulos W."/>
            <person name="LaButti K."/>
            <person name="Pangilinan J."/>
            <person name="Ruiz-duenas F.J."/>
            <person name="Barrasa J.M."/>
            <person name="Sanchez-Garcia M."/>
            <person name="Camarero S."/>
            <person name="Miyauchi S."/>
            <person name="Serrano A."/>
            <person name="Linde D."/>
            <person name="Babiker R."/>
            <person name="Drula E."/>
            <person name="Ayuso-Fernandez I."/>
            <person name="Pacheco R."/>
            <person name="Padilla G."/>
            <person name="Ferreira P."/>
            <person name="Barriuso J."/>
            <person name="Kellner H."/>
            <person name="Castanera R."/>
            <person name="Alfaro M."/>
            <person name="Ramirez L."/>
            <person name="Pisabarro A.G."/>
            <person name="Kuo A."/>
            <person name="Tritt A."/>
            <person name="Lipzen A."/>
            <person name="He G."/>
            <person name="Yan M."/>
            <person name="Ng V."/>
            <person name="Cullen D."/>
            <person name="Martin F."/>
            <person name="Rosso M.-N."/>
            <person name="Henrissat B."/>
            <person name="Hibbett D."/>
            <person name="Martinez A.T."/>
            <person name="Grigoriev I.V."/>
        </authorList>
    </citation>
    <scope>NUCLEOTIDE SEQUENCE</scope>
    <source>
        <strain evidence="1">AH 44721</strain>
    </source>
</reference>
<dbReference type="EMBL" id="JADNYJ010000234">
    <property type="protein sequence ID" value="KAF8873532.1"/>
    <property type="molecule type" value="Genomic_DNA"/>
</dbReference>
<evidence type="ECO:0000313" key="1">
    <source>
        <dbReference type="EMBL" id="KAF8873532.1"/>
    </source>
</evidence>
<sequence>MVYYGAQRLRCDTSIEPTSSIASLGTPTLSGPKIPPELFHPIVSFITSRPTLLTLCITSQTLRHYAERCLYTSISGPDASNAPLHIGFLRTITQTPRLARYVKEYYSLSIVVYQENPLWDLTKQAFKCMINLKTLVFRGFGGHPCGELLDMDPSSSSSSSQTPTLQLEKLMWGNHSDERSISKILIQQSPPSVNSHSGAVHAQLHALWGNRAAIEALLPGRHVTRLSWVPELDDSNTDPILGLDEELGALRTLSFGGYFSRPRLELIVGFLSGLEVLEMVGLFPGELPLLKSLPSLRELVFSLRWGVAQFPIPLKGRKQELIRLFAECSMLACVDIVHEWVQVDLDTILYQRWEREGGEPRLVTRAEVRKGRF</sequence>
<keyword evidence="2" id="KW-1185">Reference proteome</keyword>
<dbReference type="Proteomes" id="UP000724874">
    <property type="component" value="Unassembled WGS sequence"/>
</dbReference>
<comment type="caution">
    <text evidence="1">The sequence shown here is derived from an EMBL/GenBank/DDBJ whole genome shotgun (WGS) entry which is preliminary data.</text>
</comment>